<dbReference type="RefSeq" id="WP_173301305.1">
    <property type="nucleotide sequence ID" value="NZ_JABRWQ010000004.1"/>
</dbReference>
<keyword evidence="3" id="KW-1185">Reference proteome</keyword>
<name>A0ABX2E7B0_9FLAO</name>
<feature type="chain" id="PRO_5047229925" description="WG repeat-containing protein" evidence="1">
    <location>
        <begin position="19"/>
        <end position="286"/>
    </location>
</feature>
<evidence type="ECO:0000313" key="3">
    <source>
        <dbReference type="Proteomes" id="UP000805085"/>
    </source>
</evidence>
<dbReference type="EMBL" id="JABRWQ010000004">
    <property type="protein sequence ID" value="NRD23674.1"/>
    <property type="molecule type" value="Genomic_DNA"/>
</dbReference>
<accession>A0ABX2E7B0</accession>
<organism evidence="2 3">
    <name type="scientific">Winogradskyella litoriviva</name>
    <dbReference type="NCBI Taxonomy" id="1220182"/>
    <lineage>
        <taxon>Bacteria</taxon>
        <taxon>Pseudomonadati</taxon>
        <taxon>Bacteroidota</taxon>
        <taxon>Flavobacteriia</taxon>
        <taxon>Flavobacteriales</taxon>
        <taxon>Flavobacteriaceae</taxon>
        <taxon>Winogradskyella</taxon>
    </lineage>
</organism>
<reference evidence="2 3" key="1">
    <citation type="journal article" date="2015" name="Int. J. Syst. Evol. Microbiol.">
        <title>Winogradskyella litoriviva sp. nov., isolated from coastal seawater.</title>
        <authorList>
            <person name="Nedashkovskaya O.I."/>
            <person name="Kukhlevskiy A.D."/>
            <person name="Zhukova N.V."/>
            <person name="Kim S.J."/>
            <person name="Rhee S.K."/>
            <person name="Mikhailov V.V."/>
        </authorList>
    </citation>
    <scope>NUCLEOTIDE SEQUENCE [LARGE SCALE GENOMIC DNA]</scope>
    <source>
        <strain evidence="2 3">KMM6491</strain>
    </source>
</reference>
<comment type="caution">
    <text evidence="2">The sequence shown here is derived from an EMBL/GenBank/DDBJ whole genome shotgun (WGS) entry which is preliminary data.</text>
</comment>
<evidence type="ECO:0008006" key="4">
    <source>
        <dbReference type="Google" id="ProtNLM"/>
    </source>
</evidence>
<protein>
    <recommendedName>
        <fullName evidence="4">WG repeat-containing protein</fullName>
    </recommendedName>
</protein>
<sequence length="286" mass="32973">MKSFTTIALIFFSLVMHAQNDSITGSYYQSSGNPEGGTTFIVLPNNHFVVAYFGGVQKGTWKLVDNNTYEFKYHSEPKFVLYGRQNPQFKDSVAISFAVDRSRGIAFRINGKKNDSFTPMFNKNANCFSYPYIYKQTEKLTSLDAFSPDYRNFRDGKLDDLPGFYKFEINEDYNDYIIAGLSEEYSQGGIFYATYNDGFLVLDERNKLNKRAEIDDIDKETLDFVYSHTQSEILPDILEYGNEFFPHIEDPTDNDLIPFKRLEFTIESSKDVVVSEKNLFFASCDD</sequence>
<dbReference type="Proteomes" id="UP000805085">
    <property type="component" value="Unassembled WGS sequence"/>
</dbReference>
<evidence type="ECO:0000256" key="1">
    <source>
        <dbReference type="SAM" id="SignalP"/>
    </source>
</evidence>
<feature type="signal peptide" evidence="1">
    <location>
        <begin position="1"/>
        <end position="18"/>
    </location>
</feature>
<gene>
    <name evidence="2" type="ORF">HNV10_10505</name>
</gene>
<keyword evidence="1" id="KW-0732">Signal</keyword>
<evidence type="ECO:0000313" key="2">
    <source>
        <dbReference type="EMBL" id="NRD23674.1"/>
    </source>
</evidence>
<proteinExistence type="predicted"/>